<gene>
    <name evidence="1" type="ORF">PENTCL1PPCAC_24489</name>
</gene>
<reference evidence="1" key="1">
    <citation type="submission" date="2023-10" db="EMBL/GenBank/DDBJ databases">
        <title>Genome assembly of Pristionchus species.</title>
        <authorList>
            <person name="Yoshida K."/>
            <person name="Sommer R.J."/>
        </authorList>
    </citation>
    <scope>NUCLEOTIDE SEQUENCE</scope>
    <source>
        <strain evidence="1">RS0144</strain>
    </source>
</reference>
<name>A0AAV5U661_9BILA</name>
<keyword evidence="2" id="KW-1185">Reference proteome</keyword>
<proteinExistence type="predicted"/>
<dbReference type="Proteomes" id="UP001432027">
    <property type="component" value="Unassembled WGS sequence"/>
</dbReference>
<sequence>MTIAIFITLVNFDMALKDPRYLIHIVALRVCIILFSNHFHSQDVSLLVCYCRSKQVFKAV</sequence>
<dbReference type="EMBL" id="BTSX01000005">
    <property type="protein sequence ID" value="GMT02315.1"/>
    <property type="molecule type" value="Genomic_DNA"/>
</dbReference>
<evidence type="ECO:0000313" key="1">
    <source>
        <dbReference type="EMBL" id="GMT02315.1"/>
    </source>
</evidence>
<organism evidence="1 2">
    <name type="scientific">Pristionchus entomophagus</name>
    <dbReference type="NCBI Taxonomy" id="358040"/>
    <lineage>
        <taxon>Eukaryota</taxon>
        <taxon>Metazoa</taxon>
        <taxon>Ecdysozoa</taxon>
        <taxon>Nematoda</taxon>
        <taxon>Chromadorea</taxon>
        <taxon>Rhabditida</taxon>
        <taxon>Rhabditina</taxon>
        <taxon>Diplogasteromorpha</taxon>
        <taxon>Diplogasteroidea</taxon>
        <taxon>Neodiplogasteridae</taxon>
        <taxon>Pristionchus</taxon>
    </lineage>
</organism>
<evidence type="ECO:0008006" key="3">
    <source>
        <dbReference type="Google" id="ProtNLM"/>
    </source>
</evidence>
<accession>A0AAV5U661</accession>
<comment type="caution">
    <text evidence="1">The sequence shown here is derived from an EMBL/GenBank/DDBJ whole genome shotgun (WGS) entry which is preliminary data.</text>
</comment>
<dbReference type="AlphaFoldDB" id="A0AAV5U661"/>
<protein>
    <recommendedName>
        <fullName evidence="3">G protein-coupled receptor</fullName>
    </recommendedName>
</protein>
<evidence type="ECO:0000313" key="2">
    <source>
        <dbReference type="Proteomes" id="UP001432027"/>
    </source>
</evidence>